<proteinExistence type="predicted"/>
<dbReference type="OrthoDB" id="10042902at2759"/>
<dbReference type="InterPro" id="IPR019169">
    <property type="entry name" value="Transmembrane_26"/>
</dbReference>
<keyword evidence="2" id="KW-1185">Reference proteome</keyword>
<name>A0A6S7ISX8_PARCT</name>
<comment type="caution">
    <text evidence="1">The sequence shown here is derived from an EMBL/GenBank/DDBJ whole genome shotgun (WGS) entry which is preliminary data.</text>
</comment>
<protein>
    <submittedName>
        <fullName evidence="1">Uncharacterized protein</fullName>
    </submittedName>
</protein>
<dbReference type="AlphaFoldDB" id="A0A6S7ISX8"/>
<dbReference type="Pfam" id="PF09772">
    <property type="entry name" value="Tmem26"/>
    <property type="match status" value="2"/>
</dbReference>
<dbReference type="Proteomes" id="UP001152795">
    <property type="component" value="Unassembled WGS sequence"/>
</dbReference>
<dbReference type="PANTHER" id="PTHR22168">
    <property type="entry name" value="TMEM26 PROTEIN"/>
    <property type="match status" value="1"/>
</dbReference>
<dbReference type="PANTHER" id="PTHR22168:SF3">
    <property type="entry name" value="TRANSMEMBRANE PROTEIN 26"/>
    <property type="match status" value="1"/>
</dbReference>
<evidence type="ECO:0000313" key="2">
    <source>
        <dbReference type="Proteomes" id="UP001152795"/>
    </source>
</evidence>
<sequence length="321" mass="36799">MSVLPSVWTMEMDLYHERYNERELQMMQVSNSSLVNTNEDKDMWANLSKATIAEKVGALGLTIGIIIGRWLLPRGAITRDQLSALLIGYVGIAADILEVFELFEEENLMYRQSITIATLFVFSWCLLSFCLVTTATTSSDKEEPKQRTNKVSPMDEIHLSTSSGDTKLKDNYIKQLKEKRRKDVEATPRARHEKTRNSWNAKERTGLKAVKEVFSESEKREFDLHGDIYGILTGILMMDGPFLVFRLYCTVQYSVDSEMHIFYTVKNAISLALLVYRLCILTCKGQDEEDDVFETDEDKLRNVQVAVIGAQYNNFRDSHKT</sequence>
<organism evidence="1 2">
    <name type="scientific">Paramuricea clavata</name>
    <name type="common">Red gorgonian</name>
    <name type="synonym">Violescent sea-whip</name>
    <dbReference type="NCBI Taxonomy" id="317549"/>
    <lineage>
        <taxon>Eukaryota</taxon>
        <taxon>Metazoa</taxon>
        <taxon>Cnidaria</taxon>
        <taxon>Anthozoa</taxon>
        <taxon>Octocorallia</taxon>
        <taxon>Malacalcyonacea</taxon>
        <taxon>Plexauridae</taxon>
        <taxon>Paramuricea</taxon>
    </lineage>
</organism>
<evidence type="ECO:0000313" key="1">
    <source>
        <dbReference type="EMBL" id="CAB4020957.1"/>
    </source>
</evidence>
<gene>
    <name evidence="1" type="ORF">PACLA_8A067024</name>
</gene>
<reference evidence="1" key="1">
    <citation type="submission" date="2020-04" db="EMBL/GenBank/DDBJ databases">
        <authorList>
            <person name="Alioto T."/>
            <person name="Alioto T."/>
            <person name="Gomez Garrido J."/>
        </authorList>
    </citation>
    <scope>NUCLEOTIDE SEQUENCE</scope>
    <source>
        <strain evidence="1">A484AB</strain>
    </source>
</reference>
<dbReference type="EMBL" id="CACRXK020011203">
    <property type="protein sequence ID" value="CAB4020957.1"/>
    <property type="molecule type" value="Genomic_DNA"/>
</dbReference>
<accession>A0A6S7ISX8</accession>